<dbReference type="OrthoDB" id="438440at2759"/>
<evidence type="ECO:0000256" key="2">
    <source>
        <dbReference type="ARBA" id="ARBA00004651"/>
    </source>
</evidence>
<dbReference type="Pfam" id="PF01764">
    <property type="entry name" value="Lipase_3"/>
    <property type="match status" value="1"/>
</dbReference>
<proteinExistence type="predicted"/>
<dbReference type="InterPro" id="IPR052214">
    <property type="entry name" value="DAG_Lipase-Related"/>
</dbReference>
<keyword evidence="11" id="KW-0443">Lipid metabolism</keyword>
<evidence type="ECO:0000256" key="10">
    <source>
        <dbReference type="ARBA" id="ARBA00022989"/>
    </source>
</evidence>
<evidence type="ECO:0000259" key="16">
    <source>
        <dbReference type="Pfam" id="PF01764"/>
    </source>
</evidence>
<evidence type="ECO:0000256" key="7">
    <source>
        <dbReference type="ARBA" id="ARBA00022801"/>
    </source>
</evidence>
<dbReference type="GeneID" id="94843323"/>
<evidence type="ECO:0000313" key="17">
    <source>
        <dbReference type="EMBL" id="OHT00635.1"/>
    </source>
</evidence>
<dbReference type="EMBL" id="MLAK01000946">
    <property type="protein sequence ID" value="OHT00635.1"/>
    <property type="molecule type" value="Genomic_DNA"/>
</dbReference>
<name>A0A1J4JNH7_9EUKA</name>
<dbReference type="PANTHER" id="PTHR45792:SF8">
    <property type="entry name" value="DIACYLGLYCEROL LIPASE-ALPHA"/>
    <property type="match status" value="1"/>
</dbReference>
<protein>
    <recommendedName>
        <fullName evidence="14">sn-1-specific diacylglycerol lipase</fullName>
        <ecNumber evidence="14">3.1.1.116</ecNumber>
    </recommendedName>
</protein>
<gene>
    <name evidence="17" type="ORF">TRFO_32662</name>
</gene>
<feature type="domain" description="Fungal lipase-type" evidence="16">
    <location>
        <begin position="181"/>
        <end position="297"/>
    </location>
</feature>
<evidence type="ECO:0000256" key="6">
    <source>
        <dbReference type="ARBA" id="ARBA00022723"/>
    </source>
</evidence>
<evidence type="ECO:0000256" key="11">
    <source>
        <dbReference type="ARBA" id="ARBA00023098"/>
    </source>
</evidence>
<keyword evidence="8" id="KW-0106">Calcium</keyword>
<dbReference type="GO" id="GO:0046872">
    <property type="term" value="F:metal ion binding"/>
    <property type="evidence" value="ECO:0007669"/>
    <property type="project" value="UniProtKB-KW"/>
</dbReference>
<evidence type="ECO:0000256" key="13">
    <source>
        <dbReference type="ARBA" id="ARBA00024531"/>
    </source>
</evidence>
<evidence type="ECO:0000256" key="1">
    <source>
        <dbReference type="ARBA" id="ARBA00001913"/>
    </source>
</evidence>
<keyword evidence="12" id="KW-0472">Membrane</keyword>
<reference evidence="17" key="1">
    <citation type="submission" date="2016-10" db="EMBL/GenBank/DDBJ databases">
        <authorList>
            <person name="Benchimol M."/>
            <person name="Almeida L.G."/>
            <person name="Vasconcelos A.T."/>
            <person name="Perreira-Neves A."/>
            <person name="Rosa I.A."/>
            <person name="Tasca T."/>
            <person name="Bogo M.R."/>
            <person name="de Souza W."/>
        </authorList>
    </citation>
    <scope>NUCLEOTIDE SEQUENCE [LARGE SCALE GENOMIC DNA]</scope>
    <source>
        <strain evidence="17">K</strain>
    </source>
</reference>
<comment type="subcellular location">
    <subcellularLocation>
        <location evidence="2">Cell membrane</location>
        <topology evidence="2">Multi-pass membrane protein</topology>
    </subcellularLocation>
</comment>
<dbReference type="VEuPathDB" id="TrichDB:TRFO_32662"/>
<keyword evidence="5" id="KW-0812">Transmembrane</keyword>
<keyword evidence="9" id="KW-0442">Lipid degradation</keyword>
<dbReference type="AlphaFoldDB" id="A0A1J4JNH7"/>
<accession>A0A1J4JNH7</accession>
<dbReference type="RefSeq" id="XP_068353771.1">
    <property type="nucleotide sequence ID" value="XM_068508619.1"/>
</dbReference>
<dbReference type="InterPro" id="IPR029058">
    <property type="entry name" value="AB_hydrolase_fold"/>
</dbReference>
<comment type="cofactor">
    <cofactor evidence="1">
        <name>Ca(2+)</name>
        <dbReference type="ChEBI" id="CHEBI:29108"/>
    </cofactor>
</comment>
<comment type="caution">
    <text evidence="17">The sequence shown here is derived from an EMBL/GenBank/DDBJ whole genome shotgun (WGS) entry which is preliminary data.</text>
</comment>
<sequence length="395" mass="44266">MTVIQFLNNQFKYSSLIISCLTKLNDNLKKKLNMKISRNFHSIFEKSAMTEELDRKKLKKASKSKKSPPQNDTDEGMNDDDEVTLMSKSYFFKIVNPNLPIQTHESSPTSISPTECSLLRTCAMLCECSYMKPKKATWPAEVGPPVLYKVDSEITKIPFFINNSDSLNTIFLTCRGSFCFDDVLTDLMGNAIEVCGGRMHQGVYDTASYVYYNAQSVLLQLYNENNSRQIVFTGHSLGAAVSACLCELVRQSMPGINCRCVCLAPPPTVDLSLWHATRSSIKSFILEGDCVPFLSLENVLNISVEILPPKVAKTVQKWIHGRLKTTARGAYDPNNGIQLCPPGELYLFIINESGNAELRSIGPEYFDCLVRGLQDTNHVMSNYLATIMSYFKNNT</sequence>
<keyword evidence="18" id="KW-1185">Reference proteome</keyword>
<dbReference type="GO" id="GO:0016298">
    <property type="term" value="F:lipase activity"/>
    <property type="evidence" value="ECO:0007669"/>
    <property type="project" value="TreeGrafter"/>
</dbReference>
<feature type="compositionally biased region" description="Basic residues" evidence="15">
    <location>
        <begin position="56"/>
        <end position="66"/>
    </location>
</feature>
<dbReference type="GO" id="GO:0016042">
    <property type="term" value="P:lipid catabolic process"/>
    <property type="evidence" value="ECO:0007669"/>
    <property type="project" value="UniProtKB-KW"/>
</dbReference>
<evidence type="ECO:0000256" key="9">
    <source>
        <dbReference type="ARBA" id="ARBA00022963"/>
    </source>
</evidence>
<dbReference type="Proteomes" id="UP000179807">
    <property type="component" value="Unassembled WGS sequence"/>
</dbReference>
<evidence type="ECO:0000256" key="5">
    <source>
        <dbReference type="ARBA" id="ARBA00022692"/>
    </source>
</evidence>
<keyword evidence="3" id="KW-1003">Cell membrane</keyword>
<dbReference type="InterPro" id="IPR002921">
    <property type="entry name" value="Fungal_lipase-type"/>
</dbReference>
<comment type="catalytic activity">
    <reaction evidence="13">
        <text>a 1,2-diacyl-sn-glycerol + H2O = a 2-acylglycerol + a fatty acid + H(+)</text>
        <dbReference type="Rhea" id="RHEA:33275"/>
        <dbReference type="ChEBI" id="CHEBI:15377"/>
        <dbReference type="ChEBI" id="CHEBI:15378"/>
        <dbReference type="ChEBI" id="CHEBI:17389"/>
        <dbReference type="ChEBI" id="CHEBI:17815"/>
        <dbReference type="ChEBI" id="CHEBI:28868"/>
        <dbReference type="EC" id="3.1.1.116"/>
    </reaction>
    <physiologicalReaction direction="left-to-right" evidence="13">
        <dbReference type="Rhea" id="RHEA:33276"/>
    </physiologicalReaction>
</comment>
<evidence type="ECO:0000256" key="8">
    <source>
        <dbReference type="ARBA" id="ARBA00022837"/>
    </source>
</evidence>
<dbReference type="EC" id="3.1.1.116" evidence="14"/>
<keyword evidence="10" id="KW-1133">Transmembrane helix</keyword>
<feature type="region of interest" description="Disordered" evidence="15">
    <location>
        <begin position="55"/>
        <end position="79"/>
    </location>
</feature>
<dbReference type="CDD" id="cd00519">
    <property type="entry name" value="Lipase_3"/>
    <property type="match status" value="1"/>
</dbReference>
<dbReference type="PANTHER" id="PTHR45792">
    <property type="entry name" value="DIACYLGLYCEROL LIPASE HOMOLOG-RELATED"/>
    <property type="match status" value="1"/>
</dbReference>
<dbReference type="GO" id="GO:0005886">
    <property type="term" value="C:plasma membrane"/>
    <property type="evidence" value="ECO:0007669"/>
    <property type="project" value="UniProtKB-SubCell"/>
</dbReference>
<keyword evidence="7" id="KW-0378">Hydrolase</keyword>
<evidence type="ECO:0000256" key="15">
    <source>
        <dbReference type="SAM" id="MobiDB-lite"/>
    </source>
</evidence>
<evidence type="ECO:0000256" key="14">
    <source>
        <dbReference type="ARBA" id="ARBA00026104"/>
    </source>
</evidence>
<evidence type="ECO:0000256" key="3">
    <source>
        <dbReference type="ARBA" id="ARBA00022475"/>
    </source>
</evidence>
<evidence type="ECO:0000256" key="12">
    <source>
        <dbReference type="ARBA" id="ARBA00023136"/>
    </source>
</evidence>
<keyword evidence="6" id="KW-0479">Metal-binding</keyword>
<keyword evidence="4" id="KW-0597">Phosphoprotein</keyword>
<dbReference type="SUPFAM" id="SSF53474">
    <property type="entry name" value="alpha/beta-Hydrolases"/>
    <property type="match status" value="1"/>
</dbReference>
<evidence type="ECO:0000256" key="4">
    <source>
        <dbReference type="ARBA" id="ARBA00022553"/>
    </source>
</evidence>
<organism evidence="17 18">
    <name type="scientific">Tritrichomonas foetus</name>
    <dbReference type="NCBI Taxonomy" id="1144522"/>
    <lineage>
        <taxon>Eukaryota</taxon>
        <taxon>Metamonada</taxon>
        <taxon>Parabasalia</taxon>
        <taxon>Tritrichomonadida</taxon>
        <taxon>Tritrichomonadidae</taxon>
        <taxon>Tritrichomonas</taxon>
    </lineage>
</organism>
<dbReference type="Gene3D" id="3.40.50.1820">
    <property type="entry name" value="alpha/beta hydrolase"/>
    <property type="match status" value="1"/>
</dbReference>
<evidence type="ECO:0000313" key="18">
    <source>
        <dbReference type="Proteomes" id="UP000179807"/>
    </source>
</evidence>